<organism evidence="3 4">
    <name type="scientific">Streptomyces albiflavescens</name>
    <dbReference type="NCBI Taxonomy" id="1623582"/>
    <lineage>
        <taxon>Bacteria</taxon>
        <taxon>Bacillati</taxon>
        <taxon>Actinomycetota</taxon>
        <taxon>Actinomycetes</taxon>
        <taxon>Kitasatosporales</taxon>
        <taxon>Streptomycetaceae</taxon>
        <taxon>Streptomyces</taxon>
    </lineage>
</organism>
<reference evidence="3 4" key="1">
    <citation type="journal article" date="2014" name="Int. J. Syst. Evol. Microbiol.">
        <title>Complete genome sequence of Corynebacterium casei LMG S-19264T (=DSM 44701T), isolated from a smear-ripened cheese.</title>
        <authorList>
            <consortium name="US DOE Joint Genome Institute (JGI-PGF)"/>
            <person name="Walter F."/>
            <person name="Albersmeier A."/>
            <person name="Kalinowski J."/>
            <person name="Ruckert C."/>
        </authorList>
    </citation>
    <scope>NUCLEOTIDE SEQUENCE [LARGE SCALE GENOMIC DNA]</scope>
    <source>
        <strain evidence="3 4">CGMCC 4.7111</strain>
    </source>
</reference>
<sequence>MMNVRVLVDVVVVASAVSALAITSRVLARRPARGAGLYYDVWSNVHYGYVGAATGIDEDFLEFGASPGLEFDRRRKGPTSPAERSSRKGLRQRHAAAGAVCPSAGRPRCPHSS</sequence>
<evidence type="ECO:0000256" key="1">
    <source>
        <dbReference type="SAM" id="MobiDB-lite"/>
    </source>
</evidence>
<gene>
    <name evidence="3" type="ORF">GCM10011579_050480</name>
</gene>
<feature type="region of interest" description="Disordered" evidence="1">
    <location>
        <begin position="68"/>
        <end position="113"/>
    </location>
</feature>
<dbReference type="Pfam" id="PF15607">
    <property type="entry name" value="Ntox44"/>
    <property type="match status" value="1"/>
</dbReference>
<proteinExistence type="predicted"/>
<evidence type="ECO:0000313" key="4">
    <source>
        <dbReference type="Proteomes" id="UP000600365"/>
    </source>
</evidence>
<dbReference type="Proteomes" id="UP000600365">
    <property type="component" value="Unassembled WGS sequence"/>
</dbReference>
<evidence type="ECO:0000259" key="2">
    <source>
        <dbReference type="Pfam" id="PF15607"/>
    </source>
</evidence>
<dbReference type="InterPro" id="IPR028946">
    <property type="entry name" value="Ntox44"/>
</dbReference>
<evidence type="ECO:0000313" key="3">
    <source>
        <dbReference type="EMBL" id="GGN72893.1"/>
    </source>
</evidence>
<comment type="caution">
    <text evidence="3">The sequence shown here is derived from an EMBL/GenBank/DDBJ whole genome shotgun (WGS) entry which is preliminary data.</text>
</comment>
<dbReference type="EMBL" id="BMMM01000009">
    <property type="protein sequence ID" value="GGN72893.1"/>
    <property type="molecule type" value="Genomic_DNA"/>
</dbReference>
<name>A0A917Y7U4_9ACTN</name>
<accession>A0A917Y7U4</accession>
<protein>
    <recommendedName>
        <fullName evidence="2">Bacterial toxin 44 domain-containing protein</fullName>
    </recommendedName>
</protein>
<keyword evidence="4" id="KW-1185">Reference proteome</keyword>
<feature type="domain" description="Bacterial toxin 44" evidence="2">
    <location>
        <begin position="37"/>
        <end position="64"/>
    </location>
</feature>
<dbReference type="AlphaFoldDB" id="A0A917Y7U4"/>